<protein>
    <submittedName>
        <fullName evidence="2">Uncharacterized protein</fullName>
    </submittedName>
</protein>
<accession>A0A103D575</accession>
<comment type="caution">
    <text evidence="2">The sequence shown here is derived from an EMBL/GenBank/DDBJ whole genome shotgun (WGS) entry which is preliminary data.</text>
</comment>
<reference evidence="2 3" key="1">
    <citation type="journal article" date="2016" name="Sci. Rep.">
        <title>The genome sequence of the outbreeding globe artichoke constructed de novo incorporating a phase-aware low-pass sequencing strategy of F1 progeny.</title>
        <authorList>
            <person name="Scaglione D."/>
            <person name="Reyes-Chin-Wo S."/>
            <person name="Acquadro A."/>
            <person name="Froenicke L."/>
            <person name="Portis E."/>
            <person name="Beitel C."/>
            <person name="Tirone M."/>
            <person name="Mauro R."/>
            <person name="Lo Monaco A."/>
            <person name="Mauromicale G."/>
            <person name="Faccioli P."/>
            <person name="Cattivelli L."/>
            <person name="Rieseberg L."/>
            <person name="Michelmore R."/>
            <person name="Lanteri S."/>
        </authorList>
    </citation>
    <scope>NUCLEOTIDE SEQUENCE [LARGE SCALE GENOMIC DNA]</scope>
    <source>
        <strain evidence="2">2C</strain>
    </source>
</reference>
<evidence type="ECO:0000313" key="3">
    <source>
        <dbReference type="Proteomes" id="UP000243975"/>
    </source>
</evidence>
<dbReference type="Gramene" id="KVD98089">
    <property type="protein sequence ID" value="KVD98089"/>
    <property type="gene ID" value="Ccrd_024326"/>
</dbReference>
<evidence type="ECO:0000313" key="2">
    <source>
        <dbReference type="EMBL" id="KVD98089.1"/>
    </source>
</evidence>
<dbReference type="EMBL" id="LEKV01012979">
    <property type="protein sequence ID" value="KVD98089.1"/>
    <property type="molecule type" value="Genomic_DNA"/>
</dbReference>
<gene>
    <name evidence="2" type="ORF">Ccrd_024326</name>
</gene>
<name>A0A103D575_CYNCS</name>
<proteinExistence type="predicted"/>
<dbReference type="Proteomes" id="UP000243975">
    <property type="component" value="Unassembled WGS sequence"/>
</dbReference>
<sequence>MTPRGMLPETATYGGGGGGPSFLLPHQLHYQQPPQLPFFHNQTNSLSFNNNNTTTTTTTTTTYSHNYLQEGRSYPSPLLRDHGLLQDMVSFQSGKQEPR</sequence>
<feature type="region of interest" description="Disordered" evidence="1">
    <location>
        <begin position="1"/>
        <end position="26"/>
    </location>
</feature>
<dbReference type="AlphaFoldDB" id="A0A103D575"/>
<evidence type="ECO:0000256" key="1">
    <source>
        <dbReference type="SAM" id="MobiDB-lite"/>
    </source>
</evidence>
<keyword evidence="3" id="KW-1185">Reference proteome</keyword>
<organism evidence="2 3">
    <name type="scientific">Cynara cardunculus var. scolymus</name>
    <name type="common">Globe artichoke</name>
    <name type="synonym">Cynara scolymus</name>
    <dbReference type="NCBI Taxonomy" id="59895"/>
    <lineage>
        <taxon>Eukaryota</taxon>
        <taxon>Viridiplantae</taxon>
        <taxon>Streptophyta</taxon>
        <taxon>Embryophyta</taxon>
        <taxon>Tracheophyta</taxon>
        <taxon>Spermatophyta</taxon>
        <taxon>Magnoliopsida</taxon>
        <taxon>eudicotyledons</taxon>
        <taxon>Gunneridae</taxon>
        <taxon>Pentapetalae</taxon>
        <taxon>asterids</taxon>
        <taxon>campanulids</taxon>
        <taxon>Asterales</taxon>
        <taxon>Asteraceae</taxon>
        <taxon>Carduoideae</taxon>
        <taxon>Cardueae</taxon>
        <taxon>Carduinae</taxon>
        <taxon>Cynara</taxon>
    </lineage>
</organism>